<dbReference type="EMBL" id="DWYC01000036">
    <property type="protein sequence ID" value="HJB56552.1"/>
    <property type="molecule type" value="Genomic_DNA"/>
</dbReference>
<dbReference type="GO" id="GO:0005886">
    <property type="term" value="C:plasma membrane"/>
    <property type="evidence" value="ECO:0007669"/>
    <property type="project" value="UniProtKB-SubCell"/>
</dbReference>
<keyword evidence="6 8" id="KW-0472">Membrane</keyword>
<evidence type="ECO:0000256" key="3">
    <source>
        <dbReference type="ARBA" id="ARBA00022692"/>
    </source>
</evidence>
<dbReference type="GO" id="GO:0005384">
    <property type="term" value="F:manganese ion transmembrane transporter activity"/>
    <property type="evidence" value="ECO:0007669"/>
    <property type="project" value="UniProtKB-UniRule"/>
</dbReference>
<keyword evidence="5 8" id="KW-0406">Ion transport</keyword>
<keyword evidence="2 8" id="KW-1003">Cell membrane</keyword>
<evidence type="ECO:0000256" key="2">
    <source>
        <dbReference type="ARBA" id="ARBA00022475"/>
    </source>
</evidence>
<dbReference type="PANTHER" id="PTHR35529:SF1">
    <property type="entry name" value="MANGANESE EFFLUX PUMP MNTP-RELATED"/>
    <property type="match status" value="1"/>
</dbReference>
<dbReference type="Pfam" id="PF02659">
    <property type="entry name" value="Mntp"/>
    <property type="match status" value="1"/>
</dbReference>
<accession>A0A9D2M9K8</accession>
<evidence type="ECO:0000256" key="7">
    <source>
        <dbReference type="ARBA" id="ARBA00023211"/>
    </source>
</evidence>
<feature type="transmembrane region" description="Helical" evidence="8">
    <location>
        <begin position="164"/>
        <end position="185"/>
    </location>
</feature>
<keyword evidence="7 8" id="KW-0464">Manganese</keyword>
<keyword evidence="4 8" id="KW-1133">Transmembrane helix</keyword>
<dbReference type="AlphaFoldDB" id="A0A9D2M9K8"/>
<gene>
    <name evidence="8" type="primary">mntP</name>
    <name evidence="9" type="ORF">H9714_03275</name>
</gene>
<feature type="transmembrane region" description="Helical" evidence="8">
    <location>
        <begin position="35"/>
        <end position="56"/>
    </location>
</feature>
<proteinExistence type="inferred from homology"/>
<evidence type="ECO:0000256" key="8">
    <source>
        <dbReference type="HAMAP-Rule" id="MF_01521"/>
    </source>
</evidence>
<evidence type="ECO:0000256" key="4">
    <source>
        <dbReference type="ARBA" id="ARBA00022989"/>
    </source>
</evidence>
<comment type="function">
    <text evidence="8">Probably functions as a manganese efflux pump.</text>
</comment>
<dbReference type="HAMAP" id="MF_01521">
    <property type="entry name" value="MntP_pump"/>
    <property type="match status" value="1"/>
</dbReference>
<comment type="caution">
    <text evidence="9">The sequence shown here is derived from an EMBL/GenBank/DDBJ whole genome shotgun (WGS) entry which is preliminary data.</text>
</comment>
<feature type="transmembrane region" description="Helical" evidence="8">
    <location>
        <begin position="105"/>
        <end position="125"/>
    </location>
</feature>
<evidence type="ECO:0000313" key="9">
    <source>
        <dbReference type="EMBL" id="HJB56552.1"/>
    </source>
</evidence>
<protein>
    <recommendedName>
        <fullName evidence="8">Putative manganese efflux pump MntP</fullName>
    </recommendedName>
</protein>
<feature type="transmembrane region" description="Helical" evidence="8">
    <location>
        <begin position="68"/>
        <end position="85"/>
    </location>
</feature>
<dbReference type="InterPro" id="IPR003810">
    <property type="entry name" value="Mntp/YtaF"/>
</dbReference>
<dbReference type="PANTHER" id="PTHR35529">
    <property type="entry name" value="MANGANESE EFFLUX PUMP MNTP-RELATED"/>
    <property type="match status" value="1"/>
</dbReference>
<evidence type="ECO:0000313" key="10">
    <source>
        <dbReference type="Proteomes" id="UP000824208"/>
    </source>
</evidence>
<keyword evidence="3 8" id="KW-0812">Transmembrane</keyword>
<reference evidence="9" key="2">
    <citation type="submission" date="2021-04" db="EMBL/GenBank/DDBJ databases">
        <authorList>
            <person name="Gilroy R."/>
        </authorList>
    </citation>
    <scope>NUCLEOTIDE SEQUENCE</scope>
    <source>
        <strain evidence="9">CHK189-11263</strain>
    </source>
</reference>
<reference evidence="9" key="1">
    <citation type="journal article" date="2021" name="PeerJ">
        <title>Extensive microbial diversity within the chicken gut microbiome revealed by metagenomics and culture.</title>
        <authorList>
            <person name="Gilroy R."/>
            <person name="Ravi A."/>
            <person name="Getino M."/>
            <person name="Pursley I."/>
            <person name="Horton D.L."/>
            <person name="Alikhan N.F."/>
            <person name="Baker D."/>
            <person name="Gharbi K."/>
            <person name="Hall N."/>
            <person name="Watson M."/>
            <person name="Adriaenssens E.M."/>
            <person name="Foster-Nyarko E."/>
            <person name="Jarju S."/>
            <person name="Secka A."/>
            <person name="Antonio M."/>
            <person name="Oren A."/>
            <person name="Chaudhuri R.R."/>
            <person name="La Ragione R."/>
            <person name="Hildebrand F."/>
            <person name="Pallen M.J."/>
        </authorList>
    </citation>
    <scope>NUCLEOTIDE SEQUENCE</scope>
    <source>
        <strain evidence="9">CHK189-11263</strain>
    </source>
</reference>
<comment type="similarity">
    <text evidence="8">Belongs to the MntP (TC 9.B.29) family.</text>
</comment>
<keyword evidence="1 8" id="KW-0813">Transport</keyword>
<comment type="subcellular location">
    <subcellularLocation>
        <location evidence="8">Cell membrane</location>
        <topology evidence="8">Multi-pass membrane protein</topology>
    </subcellularLocation>
</comment>
<evidence type="ECO:0000256" key="1">
    <source>
        <dbReference type="ARBA" id="ARBA00022448"/>
    </source>
</evidence>
<dbReference type="Proteomes" id="UP000824208">
    <property type="component" value="Unassembled WGS sequence"/>
</dbReference>
<evidence type="ECO:0000256" key="6">
    <source>
        <dbReference type="ARBA" id="ARBA00023136"/>
    </source>
</evidence>
<feature type="transmembrane region" description="Helical" evidence="8">
    <location>
        <begin position="132"/>
        <end position="152"/>
    </location>
</feature>
<organism evidence="9 10">
    <name type="scientific">Candidatus Flavonifractor intestinipullorum</name>
    <dbReference type="NCBI Taxonomy" id="2838587"/>
    <lineage>
        <taxon>Bacteria</taxon>
        <taxon>Bacillati</taxon>
        <taxon>Bacillota</taxon>
        <taxon>Clostridia</taxon>
        <taxon>Eubacteriales</taxon>
        <taxon>Oscillospiraceae</taxon>
        <taxon>Flavonifractor</taxon>
    </lineage>
</organism>
<evidence type="ECO:0000256" key="5">
    <source>
        <dbReference type="ARBA" id="ARBA00023065"/>
    </source>
</evidence>
<sequence>MSFWELLLIAVGLSMDAFAVSICKGLSVRRAGLSHALTAGVWFGAFQALMPLLGWALGTRFQALITSVDHWIAFVLLCLIGGNMVRESGGEEECMDASFLPHAMFPLAVATSIDALAVGITFAFLQVEILPAVALIGCTTLILSALGVRIGALVGERFQSRAKLFGGLVLIAIGVKILLEHLGVLG</sequence>
<dbReference type="InterPro" id="IPR022929">
    <property type="entry name" value="Put_MntP"/>
</dbReference>
<name>A0A9D2M9K8_9FIRM</name>